<dbReference type="Proteomes" id="UP000658258">
    <property type="component" value="Unassembled WGS sequence"/>
</dbReference>
<reference evidence="3" key="1">
    <citation type="journal article" date="2019" name="Int. J. Syst. Evol. Microbiol.">
        <title>The Global Catalogue of Microorganisms (GCM) 10K type strain sequencing project: providing services to taxonomists for standard genome sequencing and annotation.</title>
        <authorList>
            <consortium name="The Broad Institute Genomics Platform"/>
            <consortium name="The Broad Institute Genome Sequencing Center for Infectious Disease"/>
            <person name="Wu L."/>
            <person name="Ma J."/>
        </authorList>
    </citation>
    <scope>NUCLEOTIDE SEQUENCE [LARGE SCALE GENOMIC DNA]</scope>
    <source>
        <strain evidence="3">CGMCC 1.15111</strain>
    </source>
</reference>
<dbReference type="InterPro" id="IPR005151">
    <property type="entry name" value="Tail-specific_protease"/>
</dbReference>
<dbReference type="PANTHER" id="PTHR32060:SF22">
    <property type="entry name" value="CARBOXYL-TERMINAL-PROCESSING PEPTIDASE 3, CHLOROPLASTIC"/>
    <property type="match status" value="1"/>
</dbReference>
<comment type="caution">
    <text evidence="2">The sequence shown here is derived from an EMBL/GenBank/DDBJ whole genome shotgun (WGS) entry which is preliminary data.</text>
</comment>
<dbReference type="SMART" id="SM00245">
    <property type="entry name" value="TSPc"/>
    <property type="match status" value="1"/>
</dbReference>
<evidence type="ECO:0000259" key="1">
    <source>
        <dbReference type="SMART" id="SM00245"/>
    </source>
</evidence>
<dbReference type="EMBL" id="BNAG01000002">
    <property type="protein sequence ID" value="GHE62428.1"/>
    <property type="molecule type" value="Genomic_DNA"/>
</dbReference>
<dbReference type="Gene3D" id="2.30.42.10">
    <property type="match status" value="1"/>
</dbReference>
<evidence type="ECO:0000313" key="2">
    <source>
        <dbReference type="EMBL" id="GHE62428.1"/>
    </source>
</evidence>
<dbReference type="SUPFAM" id="SSF52096">
    <property type="entry name" value="ClpP/crotonase"/>
    <property type="match status" value="1"/>
</dbReference>
<proteinExistence type="predicted"/>
<keyword evidence="3" id="KW-1185">Reference proteome</keyword>
<dbReference type="InterPro" id="IPR029045">
    <property type="entry name" value="ClpP/crotonase-like_dom_sf"/>
</dbReference>
<dbReference type="RefSeq" id="WP_189629805.1">
    <property type="nucleotide sequence ID" value="NZ_BNAG01000002.1"/>
</dbReference>
<protein>
    <recommendedName>
        <fullName evidence="1">Tail specific protease domain-containing protein</fullName>
    </recommendedName>
</protein>
<dbReference type="Pfam" id="PF03572">
    <property type="entry name" value="Peptidase_S41"/>
    <property type="match status" value="1"/>
</dbReference>
<dbReference type="InterPro" id="IPR036034">
    <property type="entry name" value="PDZ_sf"/>
</dbReference>
<name>A0ABQ3I7W4_9BACT</name>
<dbReference type="PANTHER" id="PTHR32060">
    <property type="entry name" value="TAIL-SPECIFIC PROTEASE"/>
    <property type="match status" value="1"/>
</dbReference>
<gene>
    <name evidence="2" type="ORF">GCM10011340_17040</name>
</gene>
<sequence length="452" mass="51652">MHRLYLFIFSVFAPVVGQAQDLSQKQATEDLLYLKKELEAYHPGMFRYTGKDSIDWYFQTALDQIQETDQIGFFASVSFLVNKLRCGHTQVLLPEKDQRTFLENQLFIPLEIRAVNGKWFVFNASLTGDQLKSGDELVSVNGLKMDEIVRRIFEHQSADGYITTGRLRLNEQFFPYFYQLFVARGTTSFQVEVSSNTGLKTIVLPGVSYTKIRSMRRPFQQPPQLVLRHEASYSYMKINTFSSRALGDAGLNYERFLAESFRELKQKEAQTLVIDLRGNGGGDDNYGAALVAYLARNPFRYFERIEVTESYSGYGNIVREKGRRLMTSHKGLDEWKPEAQRFRGKVYMLIDGWSFSTCADVAAVLHHNEWATLVGEESGGGYDGNTSGSTRTLILPHSGLRVNLPMWMYTTANSGHPYHGRGVIPHHRVSYTLQQLMREEDAVMEKVKSLIK</sequence>
<evidence type="ECO:0000313" key="3">
    <source>
        <dbReference type="Proteomes" id="UP000658258"/>
    </source>
</evidence>
<dbReference type="Gene3D" id="3.90.226.10">
    <property type="entry name" value="2-enoyl-CoA Hydratase, Chain A, domain 1"/>
    <property type="match status" value="1"/>
</dbReference>
<organism evidence="2 3">
    <name type="scientific">Roseivirga thermotolerans</name>
    <dbReference type="NCBI Taxonomy" id="1758176"/>
    <lineage>
        <taxon>Bacteria</taxon>
        <taxon>Pseudomonadati</taxon>
        <taxon>Bacteroidota</taxon>
        <taxon>Cytophagia</taxon>
        <taxon>Cytophagales</taxon>
        <taxon>Roseivirgaceae</taxon>
        <taxon>Roseivirga</taxon>
    </lineage>
</organism>
<accession>A0ABQ3I7W4</accession>
<feature type="domain" description="Tail specific protease" evidence="1">
    <location>
        <begin position="221"/>
        <end position="430"/>
    </location>
</feature>